<dbReference type="Proteomes" id="UP000321389">
    <property type="component" value="Chromosome"/>
</dbReference>
<sequence>MHTVAANCNAIGQQVAASAGGQLRRADAVQQGGQTVCVITYTVPSRDGKPPRRVQTTVNAG</sequence>
<evidence type="ECO:0000313" key="2">
    <source>
        <dbReference type="Proteomes" id="UP000321389"/>
    </source>
</evidence>
<reference evidence="1" key="1">
    <citation type="submission" date="2020-04" db="EMBL/GenBank/DDBJ databases">
        <title>Nitratireductor sp. nov. isolated from mangrove soil.</title>
        <authorList>
            <person name="Ye Y."/>
        </authorList>
    </citation>
    <scope>NUCLEOTIDE SEQUENCE</scope>
    <source>
        <strain evidence="1">SY7</strain>
    </source>
</reference>
<dbReference type="EMBL" id="CP042301">
    <property type="protein sequence ID" value="QIS94698.1"/>
    <property type="molecule type" value="Genomic_DNA"/>
</dbReference>
<evidence type="ECO:0000313" key="1">
    <source>
        <dbReference type="EMBL" id="QIS94698.1"/>
    </source>
</evidence>
<accession>A0A6H0DY22</accession>
<dbReference type="KEGG" id="niy:FQ775_23735"/>
<proteinExistence type="predicted"/>
<keyword evidence="2" id="KW-1185">Reference proteome</keyword>
<dbReference type="AlphaFoldDB" id="A0A6H0DY22"/>
<name>A0A6H0DY22_9HYPH</name>
<gene>
    <name evidence="1" type="ORF">FQ775_23735</name>
</gene>
<organism evidence="1 2">
    <name type="scientific">Nitratireductor mangrovi</name>
    <dbReference type="NCBI Taxonomy" id="2599600"/>
    <lineage>
        <taxon>Bacteria</taxon>
        <taxon>Pseudomonadati</taxon>
        <taxon>Pseudomonadota</taxon>
        <taxon>Alphaproteobacteria</taxon>
        <taxon>Hyphomicrobiales</taxon>
        <taxon>Phyllobacteriaceae</taxon>
        <taxon>Nitratireductor</taxon>
    </lineage>
</organism>
<protein>
    <submittedName>
        <fullName evidence="1">Uncharacterized protein</fullName>
    </submittedName>
</protein>